<keyword evidence="2" id="KW-0732">Signal</keyword>
<dbReference type="SUPFAM" id="SSF50952">
    <property type="entry name" value="Soluble quinoprotein glucose dehydrogenase"/>
    <property type="match status" value="1"/>
</dbReference>
<dbReference type="EMBL" id="JBHSJD010000017">
    <property type="protein sequence ID" value="MFC5024821.1"/>
    <property type="molecule type" value="Genomic_DNA"/>
</dbReference>
<dbReference type="InterPro" id="IPR011042">
    <property type="entry name" value="6-blade_b-propeller_TolB-like"/>
</dbReference>
<dbReference type="Proteomes" id="UP001595829">
    <property type="component" value="Unassembled WGS sequence"/>
</dbReference>
<evidence type="ECO:0000313" key="5">
    <source>
        <dbReference type="Proteomes" id="UP001595829"/>
    </source>
</evidence>
<proteinExistence type="predicted"/>
<dbReference type="InterPro" id="IPR012938">
    <property type="entry name" value="Glc/Sorbosone_DH"/>
</dbReference>
<gene>
    <name evidence="4" type="ORF">ACFPM3_22100</name>
</gene>
<evidence type="ECO:0000256" key="2">
    <source>
        <dbReference type="SAM" id="SignalP"/>
    </source>
</evidence>
<feature type="compositionally biased region" description="Low complexity" evidence="1">
    <location>
        <begin position="43"/>
        <end position="65"/>
    </location>
</feature>
<name>A0ABV9XHL8_9ACTN</name>
<evidence type="ECO:0000259" key="3">
    <source>
        <dbReference type="Pfam" id="PF07995"/>
    </source>
</evidence>
<dbReference type="InterPro" id="IPR011041">
    <property type="entry name" value="Quinoprot_gluc/sorb_DH_b-prop"/>
</dbReference>
<evidence type="ECO:0000313" key="4">
    <source>
        <dbReference type="EMBL" id="MFC5024821.1"/>
    </source>
</evidence>
<dbReference type="RefSeq" id="WP_380867805.1">
    <property type="nucleotide sequence ID" value="NZ_JBHSJD010000017.1"/>
</dbReference>
<protein>
    <submittedName>
        <fullName evidence="4">PQQ-dependent sugar dehydrogenase</fullName>
    </submittedName>
</protein>
<feature type="chain" id="PRO_5046399376" evidence="2">
    <location>
        <begin position="37"/>
        <end position="382"/>
    </location>
</feature>
<dbReference type="Gene3D" id="2.120.10.30">
    <property type="entry name" value="TolB, C-terminal domain"/>
    <property type="match status" value="1"/>
</dbReference>
<feature type="signal peptide" evidence="2">
    <location>
        <begin position="1"/>
        <end position="36"/>
    </location>
</feature>
<organism evidence="4 5">
    <name type="scientific">Streptomyces coeruleoprunus</name>
    <dbReference type="NCBI Taxonomy" id="285563"/>
    <lineage>
        <taxon>Bacteria</taxon>
        <taxon>Bacillati</taxon>
        <taxon>Actinomycetota</taxon>
        <taxon>Actinomycetes</taxon>
        <taxon>Kitasatosporales</taxon>
        <taxon>Streptomycetaceae</taxon>
        <taxon>Streptomyces</taxon>
    </lineage>
</organism>
<dbReference type="Pfam" id="PF07995">
    <property type="entry name" value="GSDH"/>
    <property type="match status" value="1"/>
</dbReference>
<accession>A0ABV9XHL8</accession>
<reference evidence="5" key="1">
    <citation type="journal article" date="2019" name="Int. J. Syst. Evol. Microbiol.">
        <title>The Global Catalogue of Microorganisms (GCM) 10K type strain sequencing project: providing services to taxonomists for standard genome sequencing and annotation.</title>
        <authorList>
            <consortium name="The Broad Institute Genomics Platform"/>
            <consortium name="The Broad Institute Genome Sequencing Center for Infectious Disease"/>
            <person name="Wu L."/>
            <person name="Ma J."/>
        </authorList>
    </citation>
    <scope>NUCLEOTIDE SEQUENCE [LARGE SCALE GENOMIC DNA]</scope>
    <source>
        <strain evidence="5">CGMCC 4.1648</strain>
    </source>
</reference>
<feature type="region of interest" description="Disordered" evidence="1">
    <location>
        <begin position="31"/>
        <end position="67"/>
    </location>
</feature>
<evidence type="ECO:0000256" key="1">
    <source>
        <dbReference type="SAM" id="MobiDB-lite"/>
    </source>
</evidence>
<feature type="domain" description="Glucose/Sorbosone dehydrogenase" evidence="3">
    <location>
        <begin position="71"/>
        <end position="370"/>
    </location>
</feature>
<dbReference type="PANTHER" id="PTHR19328">
    <property type="entry name" value="HEDGEHOG-INTERACTING PROTEIN"/>
    <property type="match status" value="1"/>
</dbReference>
<sequence>MPQSGRPVLRPARAGMASLAAAAALLAAGLSQPASAAPPPSPGTTAPEPAADAAADGGTPSSATTLSEGWNSPWGIAFLPDGRSAMVTERLTYHVYRVDRDGTKKRVGAVPYTEAGPNDHGVGGLLGVTPSPSWNGTTDQRVYFMHTTKDETRVVRMNYDGTSLSGYTTVLGGIRRGGDHNGGRIAFGPDGYLYVTTGDGGRMDLAQDRNSLNGKILRITETGAPAPGNPFGNRVYSYGHRNPYGLAWDRNGRLWSVEIGASAWDELNLIKPGANYGWPTCEGACTTKGMTDPKETWRPAQAVPSQITVVRNVIYMSSLLGQRLWRIPIDGDSERVGEKTAFFTAEYGRLRAIAKVPGRDELWVGTSNNGSAKDRILRVTIR</sequence>
<keyword evidence="5" id="KW-1185">Reference proteome</keyword>
<dbReference type="PANTHER" id="PTHR19328:SF13">
    <property type="entry name" value="HIPL1 PROTEIN"/>
    <property type="match status" value="1"/>
</dbReference>
<comment type="caution">
    <text evidence="4">The sequence shown here is derived from an EMBL/GenBank/DDBJ whole genome shotgun (WGS) entry which is preliminary data.</text>
</comment>